<sequence length="21" mass="2417">MEQILGRILRLPHTSQHTQSA</sequence>
<proteinExistence type="predicted"/>
<accession>K1UHJ4</accession>
<evidence type="ECO:0000313" key="2">
    <source>
        <dbReference type="EMBL" id="EKC70961.1"/>
    </source>
</evidence>
<feature type="non-terminal residue" evidence="2">
    <location>
        <position position="21"/>
    </location>
</feature>
<comment type="caution">
    <text evidence="2">The sequence shown here is derived from an EMBL/GenBank/DDBJ whole genome shotgun (WGS) entry which is preliminary data.</text>
</comment>
<feature type="region of interest" description="Disordered" evidence="1">
    <location>
        <begin position="1"/>
        <end position="21"/>
    </location>
</feature>
<reference evidence="2" key="1">
    <citation type="journal article" date="2013" name="Environ. Microbiol.">
        <title>Microbiota from the distal guts of lean and obese adolescents exhibit partial functional redundancy besides clear differences in community structure.</title>
        <authorList>
            <person name="Ferrer M."/>
            <person name="Ruiz A."/>
            <person name="Lanza F."/>
            <person name="Haange S.B."/>
            <person name="Oberbach A."/>
            <person name="Till H."/>
            <person name="Bargiela R."/>
            <person name="Campoy C."/>
            <person name="Segura M.T."/>
            <person name="Richter M."/>
            <person name="von Bergen M."/>
            <person name="Seifert J."/>
            <person name="Suarez A."/>
        </authorList>
    </citation>
    <scope>NUCLEOTIDE SEQUENCE</scope>
</reference>
<dbReference type="AlphaFoldDB" id="K1UHJ4"/>
<gene>
    <name evidence="2" type="ORF">OBE_03628</name>
</gene>
<evidence type="ECO:0000256" key="1">
    <source>
        <dbReference type="SAM" id="MobiDB-lite"/>
    </source>
</evidence>
<protein>
    <submittedName>
        <fullName evidence="2">Uncharacterized protein</fullName>
    </submittedName>
</protein>
<name>K1UHJ4_9ZZZZ</name>
<dbReference type="EMBL" id="AJWZ01002438">
    <property type="protein sequence ID" value="EKC70961.1"/>
    <property type="molecule type" value="Genomic_DNA"/>
</dbReference>
<organism evidence="2">
    <name type="scientific">human gut metagenome</name>
    <dbReference type="NCBI Taxonomy" id="408170"/>
    <lineage>
        <taxon>unclassified sequences</taxon>
        <taxon>metagenomes</taxon>
        <taxon>organismal metagenomes</taxon>
    </lineage>
</organism>